<evidence type="ECO:0000313" key="3">
    <source>
        <dbReference type="EMBL" id="VFJ64978.1"/>
    </source>
</evidence>
<reference evidence="3" key="1">
    <citation type="submission" date="2019-02" db="EMBL/GenBank/DDBJ databases">
        <authorList>
            <person name="Gruber-Vodicka R. H."/>
            <person name="Seah K. B. B."/>
        </authorList>
    </citation>
    <scope>NUCLEOTIDE SEQUENCE</scope>
    <source>
        <strain evidence="3">BECK_DK47</strain>
    </source>
</reference>
<accession>A0A450TDK1</accession>
<keyword evidence="2" id="KW-0812">Transmembrane</keyword>
<organism evidence="3">
    <name type="scientific">Candidatus Kentrum sp. DK</name>
    <dbReference type="NCBI Taxonomy" id="2126562"/>
    <lineage>
        <taxon>Bacteria</taxon>
        <taxon>Pseudomonadati</taxon>
        <taxon>Pseudomonadota</taxon>
        <taxon>Gammaproteobacteria</taxon>
        <taxon>Candidatus Kentrum</taxon>
    </lineage>
</organism>
<feature type="region of interest" description="Disordered" evidence="1">
    <location>
        <begin position="125"/>
        <end position="153"/>
    </location>
</feature>
<dbReference type="EMBL" id="CAADEX010000143">
    <property type="protein sequence ID" value="VFJ64978.1"/>
    <property type="molecule type" value="Genomic_DNA"/>
</dbReference>
<proteinExistence type="predicted"/>
<evidence type="ECO:0000256" key="2">
    <source>
        <dbReference type="SAM" id="Phobius"/>
    </source>
</evidence>
<dbReference type="PANTHER" id="PTHR34825">
    <property type="entry name" value="CONSERVED PROTEIN, WITH A WEAK D-GALACTARATE DEHYDRATASE/ALTRONATE HYDROLASE DOMAIN"/>
    <property type="match status" value="1"/>
</dbReference>
<name>A0A450TDK1_9GAMM</name>
<evidence type="ECO:0000256" key="1">
    <source>
        <dbReference type="SAM" id="MobiDB-lite"/>
    </source>
</evidence>
<protein>
    <submittedName>
        <fullName evidence="3">Uncharacterized protein</fullName>
    </submittedName>
</protein>
<dbReference type="AlphaFoldDB" id="A0A450TDK1"/>
<gene>
    <name evidence="3" type="ORF">BECKDK2373B_GA0170837_11436</name>
</gene>
<dbReference type="PANTHER" id="PTHR34825:SF2">
    <property type="entry name" value="AAA-ATPASE-LIKE DOMAIN-CONTAINING PROTEIN"/>
    <property type="match status" value="1"/>
</dbReference>
<feature type="transmembrane region" description="Helical" evidence="2">
    <location>
        <begin position="102"/>
        <end position="121"/>
    </location>
</feature>
<sequence>MMRAYYNGYRFSRRAGEHVYNPTLALYFLKEFQAECRYPDEILDSNLAMDRGKMHYIAQLPGGPRLIFDTLAEDEESPVRVRRLSDRFGVEDMRYAPKDTDFVASLLYYFGILTFGGMTPLRGTNSDYSQSGHPQALRREHPGAVAARGRGSR</sequence>
<keyword evidence="2" id="KW-0472">Membrane</keyword>
<keyword evidence="2" id="KW-1133">Transmembrane helix</keyword>